<dbReference type="RefSeq" id="WP_074750500.1">
    <property type="nucleotide sequence ID" value="NZ_FOTJ01000002.1"/>
</dbReference>
<proteinExistence type="predicted"/>
<name>A0A1I4FN10_9LACT</name>
<dbReference type="EMBL" id="FOTJ01000002">
    <property type="protein sequence ID" value="SFL19302.1"/>
    <property type="molecule type" value="Genomic_DNA"/>
</dbReference>
<feature type="region of interest" description="Disordered" evidence="1">
    <location>
        <begin position="170"/>
        <end position="216"/>
    </location>
</feature>
<gene>
    <name evidence="2" type="ORF">SAMN05216438_10294</name>
</gene>
<evidence type="ECO:0000313" key="2">
    <source>
        <dbReference type="EMBL" id="SFL19302.1"/>
    </source>
</evidence>
<accession>A0A1I4FN10</accession>
<evidence type="ECO:0000256" key="1">
    <source>
        <dbReference type="SAM" id="MobiDB-lite"/>
    </source>
</evidence>
<evidence type="ECO:0000313" key="3">
    <source>
        <dbReference type="Proteomes" id="UP000181969"/>
    </source>
</evidence>
<dbReference type="AlphaFoldDB" id="A0A1I4FN10"/>
<protein>
    <submittedName>
        <fullName evidence="2">Uncharacterized protein</fullName>
    </submittedName>
</protein>
<feature type="compositionally biased region" description="Basic and acidic residues" evidence="1">
    <location>
        <begin position="170"/>
        <end position="181"/>
    </location>
</feature>
<organism evidence="2 3">
    <name type="scientific">Lactococcus garvieae</name>
    <dbReference type="NCBI Taxonomy" id="1363"/>
    <lineage>
        <taxon>Bacteria</taxon>
        <taxon>Bacillati</taxon>
        <taxon>Bacillota</taxon>
        <taxon>Bacilli</taxon>
        <taxon>Lactobacillales</taxon>
        <taxon>Streptococcaceae</taxon>
        <taxon>Lactococcus</taxon>
    </lineage>
</organism>
<sequence length="587" mass="63398">MEKKEKIKGLLLVVALLLLIAGTYTWFSFTQRAINDRHVELGFEEVGRLHDYFDEVSGNKDVFVENFGDAPILVRIKLLEYMEVDGVSMVQADAATDTDVQPLKADPTTWTPWTPAAAGNTVGDRVGAGAVFNSRARWTMGWQPRAATDGSGQLLDAPYYMPTFNHSRTDHKTAAAGDGRDWNWSGEEADTSASPNGTNAGADATGVTHPGDGTDGYWNAGDTATSLLGTPPDTQSGTHTARQTVVQDQPVMLLSQWNALPVQDRVGNFWVVDPQTGWAYWANLLFPGEATSFLLDQATFITSGLRGNVYYGIKVVPNMVANTDNTVNTFWSDAENHSDLAKTLIDEVRHGLPILGELMPGQVFNMRGTQYRYLENKGNGNHLVILNAALPAGPWGAAGTTSYNGSEFDGRMRDFHDALPSVIRRQVQPVQTTFPDAFANQPTGWANWNGPGEVPIGSPSNPTALWVGGESGWLVDMNHSSVPAAMREDLTAYTPGGERKAFALSLADLAQVSGPGKAFPTRPSRLASNNVAWGLRTRSRPDNAWLSYSTTAYPTSNGGLLSSAHLSVSSNVFGARPALILHDQDGA</sequence>
<reference evidence="2 3" key="1">
    <citation type="submission" date="2016-10" db="EMBL/GenBank/DDBJ databases">
        <authorList>
            <person name="de Groot N.N."/>
        </authorList>
    </citation>
    <scope>NUCLEOTIDE SEQUENCE [LARGE SCALE GENOMIC DNA]</scope>
    <source>
        <strain evidence="2 3">M79</strain>
    </source>
</reference>
<dbReference type="Proteomes" id="UP000181969">
    <property type="component" value="Unassembled WGS sequence"/>
</dbReference>
<dbReference type="OrthoDB" id="2243065at2"/>